<keyword evidence="2" id="KW-1185">Reference proteome</keyword>
<protein>
    <submittedName>
        <fullName evidence="1">Uncharacterized protein</fullName>
    </submittedName>
</protein>
<organism evidence="1 2">
    <name type="scientific">Oryzias javanicus</name>
    <name type="common">Javanese ricefish</name>
    <name type="synonym">Aplocheilus javanicus</name>
    <dbReference type="NCBI Taxonomy" id="123683"/>
    <lineage>
        <taxon>Eukaryota</taxon>
        <taxon>Metazoa</taxon>
        <taxon>Chordata</taxon>
        <taxon>Craniata</taxon>
        <taxon>Vertebrata</taxon>
        <taxon>Euteleostomi</taxon>
        <taxon>Actinopterygii</taxon>
        <taxon>Neopterygii</taxon>
        <taxon>Teleostei</taxon>
        <taxon>Neoteleostei</taxon>
        <taxon>Acanthomorphata</taxon>
        <taxon>Ovalentaria</taxon>
        <taxon>Atherinomorphae</taxon>
        <taxon>Beloniformes</taxon>
        <taxon>Adrianichthyidae</taxon>
        <taxon>Oryziinae</taxon>
        <taxon>Oryzias</taxon>
    </lineage>
</organism>
<reference evidence="1 2" key="2">
    <citation type="submission" date="2019-01" db="EMBL/GenBank/DDBJ databases">
        <title>A chromosome length genome reference of the Java medaka (oryzias javanicus).</title>
        <authorList>
            <person name="Herpin A."/>
            <person name="Takehana Y."/>
            <person name="Naruse K."/>
            <person name="Ansai S."/>
            <person name="Kawaguchi M."/>
        </authorList>
    </citation>
    <scope>NUCLEOTIDE SEQUENCE [LARGE SCALE GENOMIC DNA]</scope>
    <source>
        <strain evidence="1">RS831</strain>
        <tissue evidence="1">Whole body</tissue>
    </source>
</reference>
<dbReference type="EMBL" id="CM012441">
    <property type="protein sequence ID" value="RVE72425.1"/>
    <property type="molecule type" value="Genomic_DNA"/>
</dbReference>
<proteinExistence type="predicted"/>
<name>A0A437DC34_ORYJA</name>
<evidence type="ECO:0000313" key="2">
    <source>
        <dbReference type="Proteomes" id="UP000283210"/>
    </source>
</evidence>
<reference evidence="1 2" key="1">
    <citation type="submission" date="2018-11" db="EMBL/GenBank/DDBJ databases">
        <authorList>
            <person name="Lopez-Roques C."/>
            <person name="Donnadieu C."/>
            <person name="Bouchez O."/>
            <person name="Klopp C."/>
            <person name="Cabau C."/>
            <person name="Zahm M."/>
        </authorList>
    </citation>
    <scope>NUCLEOTIDE SEQUENCE [LARGE SCALE GENOMIC DNA]</scope>
    <source>
        <strain evidence="1">RS831</strain>
        <tissue evidence="1">Whole body</tissue>
    </source>
</reference>
<gene>
    <name evidence="1" type="ORF">OJAV_G00042440</name>
</gene>
<accession>A0A437DC34</accession>
<dbReference type="AlphaFoldDB" id="A0A437DC34"/>
<dbReference type="Proteomes" id="UP000283210">
    <property type="component" value="Chromosome 5"/>
</dbReference>
<sequence>MLKRNNLEKQLLVSSIDSILVYCIPLRVYSCRQEMLKVNKKAQKMPSLDDMIRSHYQKKTPEDLFDFLFC</sequence>
<evidence type="ECO:0000313" key="1">
    <source>
        <dbReference type="EMBL" id="RVE72425.1"/>
    </source>
</evidence>